<dbReference type="Proteomes" id="UP000215509">
    <property type="component" value="Unassembled WGS sequence"/>
</dbReference>
<reference evidence="2 3" key="1">
    <citation type="submission" date="2017-07" db="EMBL/GenBank/DDBJ databases">
        <title>Genome sequencing and assembly of Paenibacillus rigui.</title>
        <authorList>
            <person name="Mayilraj S."/>
        </authorList>
    </citation>
    <scope>NUCLEOTIDE SEQUENCE [LARGE SCALE GENOMIC DNA]</scope>
    <source>
        <strain evidence="2 3">JCM 16352</strain>
    </source>
</reference>
<dbReference type="InterPro" id="IPR006626">
    <property type="entry name" value="PbH1"/>
</dbReference>
<dbReference type="InterPro" id="IPR039448">
    <property type="entry name" value="Beta_helix"/>
</dbReference>
<dbReference type="Gene3D" id="2.160.20.10">
    <property type="entry name" value="Single-stranded right-handed beta-helix, Pectin lyase-like"/>
    <property type="match status" value="1"/>
</dbReference>
<dbReference type="GO" id="GO:0016829">
    <property type="term" value="F:lyase activity"/>
    <property type="evidence" value="ECO:0007669"/>
    <property type="project" value="UniProtKB-KW"/>
</dbReference>
<dbReference type="SUPFAM" id="SSF51126">
    <property type="entry name" value="Pectin lyase-like"/>
    <property type="match status" value="1"/>
</dbReference>
<feature type="domain" description="Right handed beta helix" evidence="1">
    <location>
        <begin position="262"/>
        <end position="372"/>
    </location>
</feature>
<dbReference type="InterPro" id="IPR011050">
    <property type="entry name" value="Pectin_lyase_fold/virulence"/>
</dbReference>
<evidence type="ECO:0000313" key="3">
    <source>
        <dbReference type="Proteomes" id="UP000215509"/>
    </source>
</evidence>
<dbReference type="SMART" id="SM00710">
    <property type="entry name" value="PbH1"/>
    <property type="match status" value="6"/>
</dbReference>
<accession>A0A229UP75</accession>
<organism evidence="2 3">
    <name type="scientific">Paenibacillus rigui</name>
    <dbReference type="NCBI Taxonomy" id="554312"/>
    <lineage>
        <taxon>Bacteria</taxon>
        <taxon>Bacillati</taxon>
        <taxon>Bacillota</taxon>
        <taxon>Bacilli</taxon>
        <taxon>Bacillales</taxon>
        <taxon>Paenibacillaceae</taxon>
        <taxon>Paenibacillus</taxon>
    </lineage>
</organism>
<name>A0A229UP75_9BACL</name>
<dbReference type="EMBL" id="NMQW01000023">
    <property type="protein sequence ID" value="OXM85198.1"/>
    <property type="molecule type" value="Genomic_DNA"/>
</dbReference>
<evidence type="ECO:0000313" key="2">
    <source>
        <dbReference type="EMBL" id="OXM85198.1"/>
    </source>
</evidence>
<dbReference type="AlphaFoldDB" id="A0A229UP75"/>
<protein>
    <submittedName>
        <fullName evidence="2">Pectin lyase</fullName>
    </submittedName>
</protein>
<dbReference type="InterPro" id="IPR012334">
    <property type="entry name" value="Pectin_lyas_fold"/>
</dbReference>
<sequence length="919" mass="99771">MIGKIKKLKNNNQEYMYPITVAEAVFTDPEKTLTAKLSELEAGIGSPVSYAIELDRWGIQNNGTDAETTTRGINDALVWAKSAGYNHVVLRGGTYLIQVDPNGTAIYMPSGMHFEMHHDCILQLAGNSFPNYRMIEMKGIRYAKVSGGKMIGDKAFHQYEMAVKFVRGGVNADGSLNDNPQFIRSQVIDRYANTGLLSTFRLWSINGITNTTYSFYQYKDTVSKESFVNFRDNGGFAPAVPSGRGWFDTIDKANKMIFTIDITSSPLTDAQIAGISAKVDNAYYTHESGLGIGILSSNYIEIADMEILDCTGDAILTGIGVYYDDPSQYTQEEMGQHIYIHGCDLHHCRRQGISLCGSNDVYVFNNTIHHIGYMEDSLTSDFRNGTAPMFGIDVESMVSEGNIPYKSIYLNRDGLETNYRIAICNNYIHHNAKGHFVNADGTLVTLQNNTFEGYNVGGISSYPNQWYIQYIHNTFIGCQLVVSGNNVVNGAIFNSANLNLSNVQGAFIENVQIKDGLFNGSSIYGYFGAPAAVDVASGTFTYSAAHGMGNGAQISFEQWYGKVPSGISVDKLYYTVNITSTGFQVSETKGGTPVVITDAGVTGFSIGRYNYGRCYISNVTVERDWKDNNSYDAGSGFHLLMTGGVLNNIMVKNSSLSVKPPAAYVGRPNVLESITLIESTANFESSSISNLKAMRIKTRAAGGDINLGASSVYSRVNVDSGLFQGVQVNLGAAYLSNGTFLNAIIYKAESPTLSTVAHSYMENSSISLRWLTYEKSVILVKNIFNQTAVDVSTAVQLIENIDLNTRLTDNRMSAPPTSGTWALGQIIYNTAPVPGGYAGWICTTGGYASTLAWAASKSYDKGNRINAMGHVYEAMTAGISGTASPAFPTASGASVTDNSITWKELGLLAVFKAFGPISS</sequence>
<proteinExistence type="predicted"/>
<gene>
    <name evidence="2" type="ORF">CF651_16500</name>
</gene>
<dbReference type="Pfam" id="PF13229">
    <property type="entry name" value="Beta_helix"/>
    <property type="match status" value="1"/>
</dbReference>
<keyword evidence="3" id="KW-1185">Reference proteome</keyword>
<evidence type="ECO:0000259" key="1">
    <source>
        <dbReference type="Pfam" id="PF13229"/>
    </source>
</evidence>
<comment type="caution">
    <text evidence="2">The sequence shown here is derived from an EMBL/GenBank/DDBJ whole genome shotgun (WGS) entry which is preliminary data.</text>
</comment>
<keyword evidence="2" id="KW-0456">Lyase</keyword>